<keyword evidence="4" id="KW-0326">Glycosidase</keyword>
<keyword evidence="2" id="KW-0378">Hydrolase</keyword>
<dbReference type="EMBL" id="OKRB01000150">
    <property type="protein sequence ID" value="SPE31343.1"/>
    <property type="molecule type" value="Genomic_DNA"/>
</dbReference>
<dbReference type="InterPro" id="IPR052025">
    <property type="entry name" value="Xyloglucanase_GH74"/>
</dbReference>
<dbReference type="Gene3D" id="2.130.10.10">
    <property type="entry name" value="YVTN repeat-like/Quinoprotein amine dehydrogenase"/>
    <property type="match status" value="2"/>
</dbReference>
<reference evidence="9" key="1">
    <citation type="submission" date="2018-02" db="EMBL/GenBank/DDBJ databases">
        <authorList>
            <person name="Hausmann B."/>
        </authorList>
    </citation>
    <scope>NUCLEOTIDE SEQUENCE [LARGE SCALE GENOMIC DNA]</scope>
    <source>
        <strain evidence="9">Peat soil MAG SbA5</strain>
    </source>
</reference>
<dbReference type="GO" id="GO:0010411">
    <property type="term" value="P:xyloglucan metabolic process"/>
    <property type="evidence" value="ECO:0007669"/>
    <property type="project" value="TreeGrafter"/>
</dbReference>
<evidence type="ECO:0000313" key="8">
    <source>
        <dbReference type="EMBL" id="SPE31343.1"/>
    </source>
</evidence>
<sequence>MEFVIRQFQTLAIFLLLCAAAALSQSPQREEYSWKNVQIVGAGFVDGIIFHPTTRNVRYARTDMGGAYRWDAAADRWQPLLDWIPLKDLNLMGVESIAVDPADPNRVYLACGTYTRPDAPNGAILRSDDRGRSFQRTNLPFKLGSNEDGRGNGERLAVDPADGHILYLGTRHDGLWRSPDRGVTWSRVNSFPDVTETDPPASDPPPADALEQHWRRMPVRSDGIVFIKFSPPGTKSGASPTQTIYAGVSLMNRPNLFMTNDGGATWHSIAGEPTEYRPTRAALASDGFLYVAYGNAPGPSRMTNGGLWKLDTRNGTWTDIPPERPVAGSREFGYAAVSVNAHYPGTVIASTYGRPGGEEIFRSTDGGASWRAILADAQFDYRLAPYVKTTPVHWLFDIEIDPTNPEHAMFTTGYGGSETFDLTAADSGRPTHWRILAPGIEESVALDLASPSRGAHLVSAIGDYGGFVHWDLDRPALAGSSAPPRMSNTTGVASATLKPEVIVRMGIGAGHKPGENISYSLDGGRTWQPTAGAPSPRSRAGSIAVSADGGTWVWTPEGEPAYVTYDRGGKWIAAKGLPAGTRVIDDPLEPHWFYAMALASHTLYSSDDEGATFRADEITLADAPHLPCSSWRGDDRGGQDQIYAAPGRSGDLWLAAFDGLYHSASSMTPTAANHDVVFERLSGVEEIQALGFGKPAPHHVYPALYLAGTVNGHAGVFRSTDEGRNWVRINDDEHQWGLILQITGDPRIYGRVYVGTHGRGILYGDPASRQNPRQ</sequence>
<gene>
    <name evidence="8" type="ORF">SBA5_880011</name>
</gene>
<evidence type="ECO:0000256" key="6">
    <source>
        <dbReference type="ARBA" id="ARBA00037986"/>
    </source>
</evidence>
<proteinExistence type="inferred from homology"/>
<dbReference type="InterPro" id="IPR015943">
    <property type="entry name" value="WD40/YVTN_repeat-like_dom_sf"/>
</dbReference>
<dbReference type="SUPFAM" id="SSF110296">
    <property type="entry name" value="Oligoxyloglucan reducing end-specific cellobiohydrolase"/>
    <property type="match status" value="2"/>
</dbReference>
<accession>A0A2N9M773</accession>
<evidence type="ECO:0000256" key="2">
    <source>
        <dbReference type="ARBA" id="ARBA00022801"/>
    </source>
</evidence>
<evidence type="ECO:0000256" key="5">
    <source>
        <dbReference type="ARBA" id="ARBA00023326"/>
    </source>
</evidence>
<keyword evidence="1 7" id="KW-0732">Signal</keyword>
<feature type="chain" id="PRO_5014770414" evidence="7">
    <location>
        <begin position="25"/>
        <end position="774"/>
    </location>
</feature>
<evidence type="ECO:0000256" key="7">
    <source>
        <dbReference type="SAM" id="SignalP"/>
    </source>
</evidence>
<dbReference type="GO" id="GO:0016798">
    <property type="term" value="F:hydrolase activity, acting on glycosyl bonds"/>
    <property type="evidence" value="ECO:0007669"/>
    <property type="project" value="UniProtKB-KW"/>
</dbReference>
<evidence type="ECO:0000313" key="9">
    <source>
        <dbReference type="Proteomes" id="UP000239735"/>
    </source>
</evidence>
<organism evidence="8 9">
    <name type="scientific">Candidatus Sulfuritelmatomonas gaucii</name>
    <dbReference type="NCBI Taxonomy" id="2043161"/>
    <lineage>
        <taxon>Bacteria</taxon>
        <taxon>Pseudomonadati</taxon>
        <taxon>Acidobacteriota</taxon>
        <taxon>Terriglobia</taxon>
        <taxon>Terriglobales</taxon>
        <taxon>Acidobacteriaceae</taxon>
        <taxon>Candidatus Sulfuritelmatomonas</taxon>
    </lineage>
</organism>
<dbReference type="GO" id="GO:0000272">
    <property type="term" value="P:polysaccharide catabolic process"/>
    <property type="evidence" value="ECO:0007669"/>
    <property type="project" value="UniProtKB-KW"/>
</dbReference>
<keyword evidence="3" id="KW-0119">Carbohydrate metabolism</keyword>
<evidence type="ECO:0000256" key="1">
    <source>
        <dbReference type="ARBA" id="ARBA00022729"/>
    </source>
</evidence>
<dbReference type="PANTHER" id="PTHR43739:SF2">
    <property type="entry name" value="OLIGOXYLOGLUCAN-REDUCING END-SPECIFIC XYLOGLUCANASE-RELATED"/>
    <property type="match status" value="1"/>
</dbReference>
<dbReference type="PANTHER" id="PTHR43739">
    <property type="entry name" value="XYLOGLUCANASE (EUROFUNG)"/>
    <property type="match status" value="1"/>
</dbReference>
<keyword evidence="5" id="KW-0624">Polysaccharide degradation</keyword>
<protein>
    <submittedName>
        <fullName evidence="8">Cellulose-binding family II protein</fullName>
    </submittedName>
</protein>
<feature type="signal peptide" evidence="7">
    <location>
        <begin position="1"/>
        <end position="24"/>
    </location>
</feature>
<dbReference type="AlphaFoldDB" id="A0A2N9M773"/>
<dbReference type="Proteomes" id="UP000239735">
    <property type="component" value="Unassembled WGS sequence"/>
</dbReference>
<name>A0A2N9M773_9BACT</name>
<evidence type="ECO:0000256" key="4">
    <source>
        <dbReference type="ARBA" id="ARBA00023295"/>
    </source>
</evidence>
<evidence type="ECO:0000256" key="3">
    <source>
        <dbReference type="ARBA" id="ARBA00023277"/>
    </source>
</evidence>
<comment type="similarity">
    <text evidence="6">Belongs to the glycosyl hydrolase 74 family.</text>
</comment>